<protein>
    <submittedName>
        <fullName evidence="2">Uncharacterized protein</fullName>
    </submittedName>
</protein>
<proteinExistence type="predicted"/>
<evidence type="ECO:0000313" key="2">
    <source>
        <dbReference type="WBParaSite" id="ES5_v2.g22751.t1"/>
    </source>
</evidence>
<sequence length="119" mass="13275">MAMKKILIFAIIAAAMPMFAQANIELRESNNLWDKITSLQPTELKASTPACPLVIAGTDCPPANIFIRYGCCGQLYSQCCFYFQDWMLLVFVIIAASVIFSAILRILQAICGTRGRDRY</sequence>
<name>A0AC34FZG6_9BILA</name>
<dbReference type="WBParaSite" id="ES5_v2.g22751.t1">
    <property type="protein sequence ID" value="ES5_v2.g22751.t1"/>
    <property type="gene ID" value="ES5_v2.g22751"/>
</dbReference>
<evidence type="ECO:0000313" key="1">
    <source>
        <dbReference type="Proteomes" id="UP000887579"/>
    </source>
</evidence>
<reference evidence="2" key="1">
    <citation type="submission" date="2025-08" db="UniProtKB">
        <authorList>
            <consortium name="WormBaseParasite"/>
        </authorList>
    </citation>
    <scope>IDENTIFICATION</scope>
</reference>
<accession>A0AC34FZG6</accession>
<dbReference type="Proteomes" id="UP000887579">
    <property type="component" value="Unplaced"/>
</dbReference>
<organism evidence="1 2">
    <name type="scientific">Panagrolaimus sp. ES5</name>
    <dbReference type="NCBI Taxonomy" id="591445"/>
    <lineage>
        <taxon>Eukaryota</taxon>
        <taxon>Metazoa</taxon>
        <taxon>Ecdysozoa</taxon>
        <taxon>Nematoda</taxon>
        <taxon>Chromadorea</taxon>
        <taxon>Rhabditida</taxon>
        <taxon>Tylenchina</taxon>
        <taxon>Panagrolaimomorpha</taxon>
        <taxon>Panagrolaimoidea</taxon>
        <taxon>Panagrolaimidae</taxon>
        <taxon>Panagrolaimus</taxon>
    </lineage>
</organism>